<sequence>MDEKHLKASLMKYFGETTAKVTKETTEDEIKRLYAARSATYDEDIVRGAHLIYHKPLAESLHKALKEIYQDKPMNQIKIIDAGAGTGLIGVELKKLGYTNLCALNISAEMLTEAKKKEVYTEFICMSLNGQPIPQIKSRQFDALICGGALITGRIGSSAFVEMIRMVQTDGVLCFNIMKEELEHYQEMMTELEKAGEWTCMSKESSPFYAAEDLPSECWGFV</sequence>
<dbReference type="Pfam" id="PF08241">
    <property type="entry name" value="Methyltransf_11"/>
    <property type="match status" value="1"/>
</dbReference>
<gene>
    <name evidence="2" type="ORF">PMEA_00014670</name>
</gene>
<dbReference type="InterPro" id="IPR013216">
    <property type="entry name" value="Methyltransf_11"/>
</dbReference>
<dbReference type="CDD" id="cd02440">
    <property type="entry name" value="AdoMet_MTases"/>
    <property type="match status" value="1"/>
</dbReference>
<dbReference type="InterPro" id="IPR029063">
    <property type="entry name" value="SAM-dependent_MTases_sf"/>
</dbReference>
<accession>A0AAU9X0T5</accession>
<dbReference type="EMBL" id="CALNXJ010000026">
    <property type="protein sequence ID" value="CAH3132347.1"/>
    <property type="molecule type" value="Genomic_DNA"/>
</dbReference>
<organism evidence="2 3">
    <name type="scientific">Pocillopora meandrina</name>
    <dbReference type="NCBI Taxonomy" id="46732"/>
    <lineage>
        <taxon>Eukaryota</taxon>
        <taxon>Metazoa</taxon>
        <taxon>Cnidaria</taxon>
        <taxon>Anthozoa</taxon>
        <taxon>Hexacorallia</taxon>
        <taxon>Scleractinia</taxon>
        <taxon>Astrocoeniina</taxon>
        <taxon>Pocilloporidae</taxon>
        <taxon>Pocillopora</taxon>
    </lineage>
</organism>
<feature type="domain" description="Methyltransferase type 11" evidence="1">
    <location>
        <begin position="81"/>
        <end position="175"/>
    </location>
</feature>
<protein>
    <recommendedName>
        <fullName evidence="1">Methyltransferase type 11 domain-containing protein</fullName>
    </recommendedName>
</protein>
<dbReference type="SUPFAM" id="SSF53335">
    <property type="entry name" value="S-adenosyl-L-methionine-dependent methyltransferases"/>
    <property type="match status" value="1"/>
</dbReference>
<keyword evidence="3" id="KW-1185">Reference proteome</keyword>
<dbReference type="AlphaFoldDB" id="A0AAU9X0T5"/>
<evidence type="ECO:0000313" key="3">
    <source>
        <dbReference type="Proteomes" id="UP001159428"/>
    </source>
</evidence>
<dbReference type="GO" id="GO:0008757">
    <property type="term" value="F:S-adenosylmethionine-dependent methyltransferase activity"/>
    <property type="evidence" value="ECO:0007669"/>
    <property type="project" value="InterPro"/>
</dbReference>
<reference evidence="2 3" key="1">
    <citation type="submission" date="2022-05" db="EMBL/GenBank/DDBJ databases">
        <authorList>
            <consortium name="Genoscope - CEA"/>
            <person name="William W."/>
        </authorList>
    </citation>
    <scope>NUCLEOTIDE SEQUENCE [LARGE SCALE GENOMIC DNA]</scope>
</reference>
<dbReference type="Gene3D" id="3.40.50.150">
    <property type="entry name" value="Vaccinia Virus protein VP39"/>
    <property type="match status" value="1"/>
</dbReference>
<evidence type="ECO:0000259" key="1">
    <source>
        <dbReference type="Pfam" id="PF08241"/>
    </source>
</evidence>
<proteinExistence type="predicted"/>
<name>A0AAU9X0T5_9CNID</name>
<dbReference type="Proteomes" id="UP001159428">
    <property type="component" value="Unassembled WGS sequence"/>
</dbReference>
<comment type="caution">
    <text evidence="2">The sequence shown here is derived from an EMBL/GenBank/DDBJ whole genome shotgun (WGS) entry which is preliminary data.</text>
</comment>
<evidence type="ECO:0000313" key="2">
    <source>
        <dbReference type="EMBL" id="CAH3132347.1"/>
    </source>
</evidence>